<feature type="domain" description="Peptidase S54 rhomboid" evidence="6">
    <location>
        <begin position="55"/>
        <end position="117"/>
    </location>
</feature>
<keyword evidence="4 5" id="KW-0472">Membrane</keyword>
<sequence>MNFLSKLEKRFGKFYIKNLMLIIILGNIFVYLYTMLNGDSLIKLLLLDSNKILQGEVWRLITFIFIPPSTSPLFLIFTLYFYYLAGSSLEDVWGEFRFNIYYLVGIIASLVAAFITEVPIDGHYINLSLFLAFAKLFPDFELLIFFIIPVKIKYLGILNWIFIFLNFIEASSFVERILVIIPLLNYFIFFGKSIGRDSKSTIINYNRKQKFVSNIKEKKYNHKCAVCGITDKDDDKMEFRYCSKCKGQKCYCMNHLKDHIHL</sequence>
<protein>
    <recommendedName>
        <fullName evidence="6">Peptidase S54 rhomboid domain-containing protein</fullName>
    </recommendedName>
</protein>
<dbReference type="Proteomes" id="UP000264883">
    <property type="component" value="Chromosome"/>
</dbReference>
<evidence type="ECO:0000256" key="2">
    <source>
        <dbReference type="ARBA" id="ARBA00022692"/>
    </source>
</evidence>
<organism evidence="7 8">
    <name type="scientific">Clostridium isatidis</name>
    <dbReference type="NCBI Taxonomy" id="182773"/>
    <lineage>
        <taxon>Bacteria</taxon>
        <taxon>Bacillati</taxon>
        <taxon>Bacillota</taxon>
        <taxon>Clostridia</taxon>
        <taxon>Eubacteriales</taxon>
        <taxon>Clostridiaceae</taxon>
        <taxon>Clostridium</taxon>
    </lineage>
</organism>
<dbReference type="GO" id="GO:0004252">
    <property type="term" value="F:serine-type endopeptidase activity"/>
    <property type="evidence" value="ECO:0007669"/>
    <property type="project" value="InterPro"/>
</dbReference>
<evidence type="ECO:0000256" key="3">
    <source>
        <dbReference type="ARBA" id="ARBA00022989"/>
    </source>
</evidence>
<dbReference type="Pfam" id="PF01694">
    <property type="entry name" value="Rhomboid"/>
    <property type="match status" value="1"/>
</dbReference>
<keyword evidence="3 5" id="KW-1133">Transmembrane helix</keyword>
<dbReference type="Gene3D" id="1.20.1540.10">
    <property type="entry name" value="Rhomboid-like"/>
    <property type="match status" value="1"/>
</dbReference>
<evidence type="ECO:0000256" key="5">
    <source>
        <dbReference type="SAM" id="Phobius"/>
    </source>
</evidence>
<dbReference type="KEGG" id="cia:BEN51_06920"/>
<feature type="transmembrane region" description="Helical" evidence="5">
    <location>
        <begin position="57"/>
        <end position="84"/>
    </location>
</feature>
<gene>
    <name evidence="7" type="ORF">BEN51_06920</name>
</gene>
<reference evidence="7 8" key="1">
    <citation type="submission" date="2016-08" db="EMBL/GenBank/DDBJ databases">
        <title>Complete Genome Sequence Of The Indigo Reducing Clostridium isatidis DSM15098.</title>
        <authorList>
            <person name="Little G.T."/>
            <person name="Minton N.P."/>
        </authorList>
    </citation>
    <scope>NUCLEOTIDE SEQUENCE [LARGE SCALE GENOMIC DNA]</scope>
    <source>
        <strain evidence="7 8">DSM 15098</strain>
    </source>
</reference>
<feature type="transmembrane region" description="Helical" evidence="5">
    <location>
        <begin position="15"/>
        <end position="36"/>
    </location>
</feature>
<comment type="subcellular location">
    <subcellularLocation>
        <location evidence="1">Membrane</location>
        <topology evidence="1">Multi-pass membrane protein</topology>
    </subcellularLocation>
</comment>
<dbReference type="InterPro" id="IPR022764">
    <property type="entry name" value="Peptidase_S54_rhomboid_dom"/>
</dbReference>
<dbReference type="AlphaFoldDB" id="A0A343JCG3"/>
<dbReference type="GO" id="GO:0016020">
    <property type="term" value="C:membrane"/>
    <property type="evidence" value="ECO:0007669"/>
    <property type="project" value="UniProtKB-SubCell"/>
</dbReference>
<dbReference type="InterPro" id="IPR035952">
    <property type="entry name" value="Rhomboid-like_sf"/>
</dbReference>
<feature type="transmembrane region" description="Helical" evidence="5">
    <location>
        <begin position="96"/>
        <end position="115"/>
    </location>
</feature>
<keyword evidence="2 5" id="KW-0812">Transmembrane</keyword>
<name>A0A343JCG3_9CLOT</name>
<accession>A0A343JCG3</accession>
<evidence type="ECO:0000256" key="4">
    <source>
        <dbReference type="ARBA" id="ARBA00023136"/>
    </source>
</evidence>
<keyword evidence="8" id="KW-1185">Reference proteome</keyword>
<dbReference type="EMBL" id="CP016786">
    <property type="protein sequence ID" value="ASW43221.1"/>
    <property type="molecule type" value="Genomic_DNA"/>
</dbReference>
<proteinExistence type="predicted"/>
<dbReference type="SUPFAM" id="SSF144091">
    <property type="entry name" value="Rhomboid-like"/>
    <property type="match status" value="1"/>
</dbReference>
<evidence type="ECO:0000313" key="8">
    <source>
        <dbReference type="Proteomes" id="UP000264883"/>
    </source>
</evidence>
<feature type="transmembrane region" description="Helical" evidence="5">
    <location>
        <begin position="160"/>
        <end position="189"/>
    </location>
</feature>
<evidence type="ECO:0000256" key="1">
    <source>
        <dbReference type="ARBA" id="ARBA00004141"/>
    </source>
</evidence>
<evidence type="ECO:0000259" key="6">
    <source>
        <dbReference type="Pfam" id="PF01694"/>
    </source>
</evidence>
<dbReference type="RefSeq" id="WP_119865357.1">
    <property type="nucleotide sequence ID" value="NZ_CP016786.1"/>
</dbReference>
<evidence type="ECO:0000313" key="7">
    <source>
        <dbReference type="EMBL" id="ASW43221.1"/>
    </source>
</evidence>
<dbReference type="OrthoDB" id="9778756at2"/>